<dbReference type="EC" id="2.3.1.180" evidence="5"/>
<sequence length="348" mass="38584">MKCELKNLQIDAIASYLPKRVRNFESLESDFDSEIIKHTIKHSGIKSLHVADEDQTSSDMCFEAAEHLLSMENIDRKSIDGLVMVSQTFDYLGPASSVILQDRLGLSKDTVCFDIVYGCSGYIYGLYQAAILISSGSCERVLLVNGETNTRLMDDSVKEQYMVFGDAASATLMSKGIGELKFHICSDGGRHSCVLNLVNGFRPPILKKNNQMPLNSNGEFAKATNDGMAVFDFILHEGADTIREIANYSNWDIKDVDFFGLHQATKVTLDFLRRRLKITNDKAPFVSTEFGNTSSVTIPLVLSTCAKDENIDTKSWEKVILAAFGLGLSWGSISCDLSKTRFYGPLNM</sequence>
<evidence type="ECO:0000313" key="5">
    <source>
        <dbReference type="EMBL" id="OIQ73656.1"/>
    </source>
</evidence>
<keyword evidence="2 5" id="KW-0012">Acyltransferase</keyword>
<dbReference type="InterPro" id="IPR016039">
    <property type="entry name" value="Thiolase-like"/>
</dbReference>
<dbReference type="InterPro" id="IPR013747">
    <property type="entry name" value="ACP_syn_III_C"/>
</dbReference>
<dbReference type="GO" id="GO:0004315">
    <property type="term" value="F:3-oxoacyl-[acyl-carrier-protein] synthase activity"/>
    <property type="evidence" value="ECO:0007669"/>
    <property type="project" value="InterPro"/>
</dbReference>
<organism evidence="5">
    <name type="scientific">mine drainage metagenome</name>
    <dbReference type="NCBI Taxonomy" id="410659"/>
    <lineage>
        <taxon>unclassified sequences</taxon>
        <taxon>metagenomes</taxon>
        <taxon>ecological metagenomes</taxon>
    </lineage>
</organism>
<keyword evidence="1 5" id="KW-0808">Transferase</keyword>
<dbReference type="Pfam" id="PF08545">
    <property type="entry name" value="ACP_syn_III"/>
    <property type="match status" value="1"/>
</dbReference>
<dbReference type="Gene3D" id="3.40.47.10">
    <property type="match status" value="1"/>
</dbReference>
<dbReference type="PANTHER" id="PTHR34069:SF2">
    <property type="entry name" value="BETA-KETOACYL-[ACYL-CARRIER-PROTEIN] SYNTHASE III"/>
    <property type="match status" value="1"/>
</dbReference>
<dbReference type="GO" id="GO:0033818">
    <property type="term" value="F:beta-ketoacyl-acyl-carrier-protein synthase III activity"/>
    <property type="evidence" value="ECO:0007669"/>
    <property type="project" value="UniProtKB-EC"/>
</dbReference>
<feature type="domain" description="Beta-ketoacyl-[acyl-carrier-protein] synthase III N-terminal" evidence="4">
    <location>
        <begin position="113"/>
        <end position="188"/>
    </location>
</feature>
<dbReference type="GO" id="GO:0044550">
    <property type="term" value="P:secondary metabolite biosynthetic process"/>
    <property type="evidence" value="ECO:0007669"/>
    <property type="project" value="TreeGrafter"/>
</dbReference>
<feature type="domain" description="Beta-ketoacyl-[acyl-carrier-protein] synthase III C-terminal" evidence="3">
    <location>
        <begin position="249"/>
        <end position="333"/>
    </location>
</feature>
<dbReference type="EMBL" id="MLJW01002790">
    <property type="protein sequence ID" value="OIQ73656.1"/>
    <property type="molecule type" value="Genomic_DNA"/>
</dbReference>
<dbReference type="InterPro" id="IPR013751">
    <property type="entry name" value="ACP_syn_III_N"/>
</dbReference>
<dbReference type="SUPFAM" id="SSF53901">
    <property type="entry name" value="Thiolase-like"/>
    <property type="match status" value="1"/>
</dbReference>
<evidence type="ECO:0000259" key="3">
    <source>
        <dbReference type="Pfam" id="PF08541"/>
    </source>
</evidence>
<evidence type="ECO:0000256" key="2">
    <source>
        <dbReference type="ARBA" id="ARBA00023315"/>
    </source>
</evidence>
<name>A0A1J5PS71_9ZZZZ</name>
<evidence type="ECO:0000256" key="1">
    <source>
        <dbReference type="ARBA" id="ARBA00022679"/>
    </source>
</evidence>
<dbReference type="CDD" id="cd00830">
    <property type="entry name" value="KAS_III"/>
    <property type="match status" value="1"/>
</dbReference>
<evidence type="ECO:0000259" key="4">
    <source>
        <dbReference type="Pfam" id="PF08545"/>
    </source>
</evidence>
<reference evidence="5" key="1">
    <citation type="submission" date="2016-10" db="EMBL/GenBank/DDBJ databases">
        <title>Sequence of Gallionella enrichment culture.</title>
        <authorList>
            <person name="Poehlein A."/>
            <person name="Muehling M."/>
            <person name="Daniel R."/>
        </authorList>
    </citation>
    <scope>NUCLEOTIDE SEQUENCE</scope>
</reference>
<dbReference type="Pfam" id="PF08541">
    <property type="entry name" value="ACP_syn_III_C"/>
    <property type="match status" value="1"/>
</dbReference>
<accession>A0A1J5PS71</accession>
<dbReference type="PANTHER" id="PTHR34069">
    <property type="entry name" value="3-OXOACYL-[ACYL-CARRIER-PROTEIN] SYNTHASE 3"/>
    <property type="match status" value="1"/>
</dbReference>
<dbReference type="GO" id="GO:0006633">
    <property type="term" value="P:fatty acid biosynthetic process"/>
    <property type="evidence" value="ECO:0007669"/>
    <property type="project" value="InterPro"/>
</dbReference>
<dbReference type="AlphaFoldDB" id="A0A1J5PS71"/>
<gene>
    <name evidence="5" type="primary">fabH_18</name>
    <name evidence="5" type="ORF">GALL_447040</name>
</gene>
<protein>
    <submittedName>
        <fullName evidence="5">3-oxoacyl-[acyl-carrier-protein] synthase 3</fullName>
        <ecNumber evidence="5">2.3.1.180</ecNumber>
    </submittedName>
</protein>
<proteinExistence type="predicted"/>
<comment type="caution">
    <text evidence="5">The sequence shown here is derived from an EMBL/GenBank/DDBJ whole genome shotgun (WGS) entry which is preliminary data.</text>
</comment>